<accession>A0A419ETA0</accession>
<gene>
    <name evidence="2" type="ORF">C4532_15105</name>
</gene>
<dbReference type="InterPro" id="IPR011008">
    <property type="entry name" value="Dimeric_a/b-barrel"/>
</dbReference>
<feature type="domain" description="Transcription regulator AsnC/Lrp ligand binding" evidence="1">
    <location>
        <begin position="23"/>
        <end position="85"/>
    </location>
</feature>
<sequence length="86" mass="9412">MDAYREGGNTMAKAYLKILVETGMERAVCDSLRKLPEVKSADLTTGDQDIIAVIESPGYETLLRTIVEKLRHIKGIASTSTSLVLD</sequence>
<dbReference type="Gene3D" id="3.30.70.920">
    <property type="match status" value="1"/>
</dbReference>
<dbReference type="AlphaFoldDB" id="A0A419ETA0"/>
<dbReference type="Pfam" id="PF01037">
    <property type="entry name" value="AsnC_trans_reg"/>
    <property type="match status" value="1"/>
</dbReference>
<name>A0A419ETA0_9BACT</name>
<protein>
    <submittedName>
        <fullName evidence="2">Lrp/AsnC family transcriptional regulator</fullName>
    </submittedName>
</protein>
<evidence type="ECO:0000313" key="3">
    <source>
        <dbReference type="Proteomes" id="UP000285961"/>
    </source>
</evidence>
<proteinExistence type="predicted"/>
<organism evidence="2 3">
    <name type="scientific">Candidatus Abyssobacteria bacterium SURF_17</name>
    <dbReference type="NCBI Taxonomy" id="2093361"/>
    <lineage>
        <taxon>Bacteria</taxon>
        <taxon>Pseudomonadati</taxon>
        <taxon>Candidatus Hydrogenedentota</taxon>
        <taxon>Candidatus Abyssobacteria</taxon>
    </lineage>
</organism>
<dbReference type="InterPro" id="IPR019887">
    <property type="entry name" value="Tscrpt_reg_AsnC/Lrp_C"/>
</dbReference>
<dbReference type="EMBL" id="QZKI01000109">
    <property type="protein sequence ID" value="RJP67038.1"/>
    <property type="molecule type" value="Genomic_DNA"/>
</dbReference>
<evidence type="ECO:0000259" key="1">
    <source>
        <dbReference type="Pfam" id="PF01037"/>
    </source>
</evidence>
<dbReference type="Proteomes" id="UP000285961">
    <property type="component" value="Unassembled WGS sequence"/>
</dbReference>
<evidence type="ECO:0000313" key="2">
    <source>
        <dbReference type="EMBL" id="RJP67038.1"/>
    </source>
</evidence>
<reference evidence="2 3" key="1">
    <citation type="journal article" date="2017" name="ISME J.">
        <title>Energy and carbon metabolisms in a deep terrestrial subsurface fluid microbial community.</title>
        <authorList>
            <person name="Momper L."/>
            <person name="Jungbluth S.P."/>
            <person name="Lee M.D."/>
            <person name="Amend J.P."/>
        </authorList>
    </citation>
    <scope>NUCLEOTIDE SEQUENCE [LARGE SCALE GENOMIC DNA]</scope>
    <source>
        <strain evidence="2">SURF_17</strain>
    </source>
</reference>
<comment type="caution">
    <text evidence="2">The sequence shown here is derived from an EMBL/GenBank/DDBJ whole genome shotgun (WGS) entry which is preliminary data.</text>
</comment>
<dbReference type="SUPFAM" id="SSF54909">
    <property type="entry name" value="Dimeric alpha+beta barrel"/>
    <property type="match status" value="1"/>
</dbReference>